<keyword evidence="1" id="KW-0812">Transmembrane</keyword>
<dbReference type="InterPro" id="IPR001810">
    <property type="entry name" value="F-box_dom"/>
</dbReference>
<sequence>MLNQKTPKTSLLILPTEILLQITSYLSIIHLKQLSLTNRFLCTLISPYRFKSVIGYNISLFFLRTIVLKYGQYFKSLTLQGQISQEFINRLADLLKILDTHCDRLEVFNIIVNEQTPGILELNPPNFTQKLYRKKSRFLRFTCSAPLITFLAPIYFSQNLYNNNNNNNNNNSLDTSKITDSNFLIHAVIQSVWSLNHYSELYGSQITRVHLSFEGLSDIWISQLIDTCNFLQELILERKYIDDYIEITDSILNELCTLSNLTSLAFISSCDFPLTRQFTGAGWKRMLSGTLKLERLDISGLGLYFTAEILPLIAENYKYRPLWLKHTKNSLNYLPSLNKHEQEILNLIFTCKNNLFALESSYITDSVIRHLIKHSPEIVRLCFGGELLDNSAKSLKMIEKHLLNLDYFCTWNISKRKWPIKLFERFGYKRIFNRLDDDDDDEVDEDNFIDDDNDDDDDLTEDSLYETYDRRNNNNNNRQNRWRRFRSKKKYILNAWICVAIISLISYYLMGQ</sequence>
<keyword evidence="1" id="KW-1133">Transmembrane helix</keyword>
<dbReference type="Gene3D" id="3.80.10.10">
    <property type="entry name" value="Ribonuclease Inhibitor"/>
    <property type="match status" value="1"/>
</dbReference>
<reference evidence="3 4" key="1">
    <citation type="submission" date="2018-08" db="EMBL/GenBank/DDBJ databases">
        <title>Genome and evolution of the arbuscular mycorrhizal fungus Diversispora epigaea (formerly Glomus versiforme) and its bacterial endosymbionts.</title>
        <authorList>
            <person name="Sun X."/>
            <person name="Fei Z."/>
            <person name="Harrison M."/>
        </authorList>
    </citation>
    <scope>NUCLEOTIDE SEQUENCE [LARGE SCALE GENOMIC DNA]</scope>
    <source>
        <strain evidence="3 4">IT104</strain>
    </source>
</reference>
<keyword evidence="1" id="KW-0472">Membrane</keyword>
<evidence type="ECO:0000259" key="2">
    <source>
        <dbReference type="PROSITE" id="PS50181"/>
    </source>
</evidence>
<dbReference type="SUPFAM" id="SSF81383">
    <property type="entry name" value="F-box domain"/>
    <property type="match status" value="1"/>
</dbReference>
<proteinExistence type="predicted"/>
<accession>A0A397GLY6</accession>
<name>A0A397GLY6_9GLOM</name>
<protein>
    <recommendedName>
        <fullName evidence="2">F-box domain-containing protein</fullName>
    </recommendedName>
</protein>
<evidence type="ECO:0000313" key="4">
    <source>
        <dbReference type="Proteomes" id="UP000266861"/>
    </source>
</evidence>
<feature type="transmembrane region" description="Helical" evidence="1">
    <location>
        <begin position="491"/>
        <end position="510"/>
    </location>
</feature>
<dbReference type="Pfam" id="PF12937">
    <property type="entry name" value="F-box-like"/>
    <property type="match status" value="1"/>
</dbReference>
<evidence type="ECO:0000313" key="3">
    <source>
        <dbReference type="EMBL" id="RHZ52062.1"/>
    </source>
</evidence>
<dbReference type="AlphaFoldDB" id="A0A397GLY6"/>
<comment type="caution">
    <text evidence="3">The sequence shown here is derived from an EMBL/GenBank/DDBJ whole genome shotgun (WGS) entry which is preliminary data.</text>
</comment>
<dbReference type="OrthoDB" id="2397707at2759"/>
<evidence type="ECO:0000256" key="1">
    <source>
        <dbReference type="SAM" id="Phobius"/>
    </source>
</evidence>
<dbReference type="EMBL" id="PQFF01000407">
    <property type="protein sequence ID" value="RHZ52062.1"/>
    <property type="molecule type" value="Genomic_DNA"/>
</dbReference>
<keyword evidence="4" id="KW-1185">Reference proteome</keyword>
<dbReference type="InterPro" id="IPR032675">
    <property type="entry name" value="LRR_dom_sf"/>
</dbReference>
<organism evidence="3 4">
    <name type="scientific">Diversispora epigaea</name>
    <dbReference type="NCBI Taxonomy" id="1348612"/>
    <lineage>
        <taxon>Eukaryota</taxon>
        <taxon>Fungi</taxon>
        <taxon>Fungi incertae sedis</taxon>
        <taxon>Mucoromycota</taxon>
        <taxon>Glomeromycotina</taxon>
        <taxon>Glomeromycetes</taxon>
        <taxon>Diversisporales</taxon>
        <taxon>Diversisporaceae</taxon>
        <taxon>Diversispora</taxon>
    </lineage>
</organism>
<gene>
    <name evidence="3" type="ORF">Glove_465g56</name>
</gene>
<dbReference type="InterPro" id="IPR036047">
    <property type="entry name" value="F-box-like_dom_sf"/>
</dbReference>
<feature type="domain" description="F-box" evidence="2">
    <location>
        <begin position="8"/>
        <end position="53"/>
    </location>
</feature>
<dbReference type="Proteomes" id="UP000266861">
    <property type="component" value="Unassembled WGS sequence"/>
</dbReference>
<dbReference type="PROSITE" id="PS50181">
    <property type="entry name" value="FBOX"/>
    <property type="match status" value="1"/>
</dbReference>
<dbReference type="CDD" id="cd09917">
    <property type="entry name" value="F-box_SF"/>
    <property type="match status" value="1"/>
</dbReference>